<dbReference type="STRING" id="1555112.LIP_0607"/>
<dbReference type="PATRIC" id="fig|1555112.3.peg.635"/>
<evidence type="ECO:0000256" key="2">
    <source>
        <dbReference type="SAM" id="SignalP"/>
    </source>
</evidence>
<dbReference type="PIRSF" id="PIRSF002741">
    <property type="entry name" value="MppA"/>
    <property type="match status" value="1"/>
</dbReference>
<dbReference type="EMBL" id="AP014924">
    <property type="protein sequence ID" value="BAS26464.1"/>
    <property type="molecule type" value="Genomic_DNA"/>
</dbReference>
<keyword evidence="1 2" id="KW-0732">Signal</keyword>
<dbReference type="Pfam" id="PF00496">
    <property type="entry name" value="SBP_bac_5"/>
    <property type="match status" value="1"/>
</dbReference>
<dbReference type="KEGG" id="lpil:LIP_0607"/>
<dbReference type="InterPro" id="IPR030678">
    <property type="entry name" value="Peptide/Ni-bd"/>
</dbReference>
<dbReference type="Gene3D" id="3.40.190.10">
    <property type="entry name" value="Periplasmic binding protein-like II"/>
    <property type="match status" value="1"/>
</dbReference>
<keyword evidence="5" id="KW-1185">Reference proteome</keyword>
<feature type="domain" description="Solute-binding protein family 5" evidence="3">
    <location>
        <begin position="79"/>
        <end position="411"/>
    </location>
</feature>
<dbReference type="GO" id="GO:0015833">
    <property type="term" value="P:peptide transport"/>
    <property type="evidence" value="ECO:0007669"/>
    <property type="project" value="TreeGrafter"/>
</dbReference>
<dbReference type="InterPro" id="IPR039424">
    <property type="entry name" value="SBP_5"/>
</dbReference>
<dbReference type="Proteomes" id="UP000065807">
    <property type="component" value="Chromosome"/>
</dbReference>
<proteinExistence type="predicted"/>
<dbReference type="PANTHER" id="PTHR30290:SF38">
    <property type="entry name" value="D,D-DIPEPTIDE-BINDING PERIPLASMIC PROTEIN DDPA-RELATED"/>
    <property type="match status" value="1"/>
</dbReference>
<dbReference type="CDD" id="cd08494">
    <property type="entry name" value="PBP2_NikA_DppA_OppA_like_6"/>
    <property type="match status" value="1"/>
</dbReference>
<evidence type="ECO:0000259" key="3">
    <source>
        <dbReference type="Pfam" id="PF00496"/>
    </source>
</evidence>
<reference evidence="5" key="1">
    <citation type="submission" date="2015-07" db="EMBL/GenBank/DDBJ databases">
        <title>Complete genome sequence and phylogenetic analysis of Limnochorda pilosa.</title>
        <authorList>
            <person name="Watanabe M."/>
            <person name="Kojima H."/>
            <person name="Fukui M."/>
        </authorList>
    </citation>
    <scope>NUCLEOTIDE SEQUENCE [LARGE SCALE GENOMIC DNA]</scope>
    <source>
        <strain evidence="5">HC45</strain>
    </source>
</reference>
<dbReference type="PANTHER" id="PTHR30290">
    <property type="entry name" value="PERIPLASMIC BINDING COMPONENT OF ABC TRANSPORTER"/>
    <property type="match status" value="1"/>
</dbReference>
<evidence type="ECO:0000313" key="5">
    <source>
        <dbReference type="Proteomes" id="UP000065807"/>
    </source>
</evidence>
<protein>
    <submittedName>
        <fullName evidence="4">ABC transporter substrate-binding protein</fullName>
    </submittedName>
</protein>
<accession>A0A0K2SHY8</accession>
<dbReference type="AlphaFoldDB" id="A0A0K2SHY8"/>
<reference evidence="5" key="2">
    <citation type="journal article" date="2016" name="Int. J. Syst. Evol. Microbiol.">
        <title>Complete genome sequence and cell structure of Limnochorda pilosa, a Gram-negative spore-former within the phylum Firmicutes.</title>
        <authorList>
            <person name="Watanabe M."/>
            <person name="Kojima H."/>
            <person name="Fukui M."/>
        </authorList>
    </citation>
    <scope>NUCLEOTIDE SEQUENCE [LARGE SCALE GENOMIC DNA]</scope>
    <source>
        <strain evidence="5">HC45</strain>
    </source>
</reference>
<evidence type="ECO:0000256" key="1">
    <source>
        <dbReference type="ARBA" id="ARBA00022729"/>
    </source>
</evidence>
<sequence>MRMPLVRSLALIALILIAAGLSAGAQEAPEPVYGGTLRVAIAAEPPGLDPTISTSQEIARMVYDNVHQGLVRIDRHGRIVPALAKRWTISPDGKVYTFTLREGVRFHDGSGFDAADVLEMLQRATNPASGHTHPEYYRDIASFTAPDPQTVRIELSRPNSELLYNLARPDSVIFPEGTASGQATHPVGTGPFRFVTWQRGSLVRLARFDGYYDPKLPYLDRVEFRFMPDPNAQMAALQAGDIDVIGYGLSPENALVIQSRPGFKLLQGSSTADVILAMNNSRKPFSDVRVRQAITYAINRREVIDGAMFGFGIPIGSHMTPAEPYYVDLSELYPYDPEKARALLVEAGYPNGFEATLSLPQPYEYSRRSGEVVAEQLRKVGIRLRLEIVEWTTWLSRIFGEAQYDMTIIGHAEPMDISIYGNPNYYFRYDSPRVQELLQQVTAATGEAQRAELYAQIQRQIADDAANVFLFAAPQLAAMKTSVYGWWQDQPTVALDATEVFVAP</sequence>
<evidence type="ECO:0000313" key="4">
    <source>
        <dbReference type="EMBL" id="BAS26464.1"/>
    </source>
</evidence>
<dbReference type="GO" id="GO:1904680">
    <property type="term" value="F:peptide transmembrane transporter activity"/>
    <property type="evidence" value="ECO:0007669"/>
    <property type="project" value="TreeGrafter"/>
</dbReference>
<gene>
    <name evidence="4" type="ORF">LIP_0607</name>
</gene>
<name>A0A0K2SHY8_LIMPI</name>
<dbReference type="InterPro" id="IPR000914">
    <property type="entry name" value="SBP_5_dom"/>
</dbReference>
<dbReference type="GO" id="GO:0042597">
    <property type="term" value="C:periplasmic space"/>
    <property type="evidence" value="ECO:0007669"/>
    <property type="project" value="UniProtKB-ARBA"/>
</dbReference>
<organism evidence="4 5">
    <name type="scientific">Limnochorda pilosa</name>
    <dbReference type="NCBI Taxonomy" id="1555112"/>
    <lineage>
        <taxon>Bacteria</taxon>
        <taxon>Bacillati</taxon>
        <taxon>Bacillota</taxon>
        <taxon>Limnochordia</taxon>
        <taxon>Limnochordales</taxon>
        <taxon>Limnochordaceae</taxon>
        <taxon>Limnochorda</taxon>
    </lineage>
</organism>
<dbReference type="GO" id="GO:0043190">
    <property type="term" value="C:ATP-binding cassette (ABC) transporter complex"/>
    <property type="evidence" value="ECO:0007669"/>
    <property type="project" value="InterPro"/>
</dbReference>
<feature type="signal peptide" evidence="2">
    <location>
        <begin position="1"/>
        <end position="25"/>
    </location>
</feature>
<dbReference type="Gene3D" id="3.10.105.10">
    <property type="entry name" value="Dipeptide-binding Protein, Domain 3"/>
    <property type="match status" value="1"/>
</dbReference>
<dbReference type="SUPFAM" id="SSF53850">
    <property type="entry name" value="Periplasmic binding protein-like II"/>
    <property type="match status" value="1"/>
</dbReference>
<feature type="chain" id="PRO_5005486990" evidence="2">
    <location>
        <begin position="26"/>
        <end position="504"/>
    </location>
</feature>